<dbReference type="RefSeq" id="XP_056470640.1">
    <property type="nucleotide sequence ID" value="XM_056623224.1"/>
</dbReference>
<name>A0A9W9EQ55_9EURO</name>
<feature type="domain" description="Tail specific protease" evidence="1">
    <location>
        <begin position="138"/>
        <end position="213"/>
    </location>
</feature>
<dbReference type="InterPro" id="IPR005151">
    <property type="entry name" value="Tail-specific_protease"/>
</dbReference>
<evidence type="ECO:0000259" key="1">
    <source>
        <dbReference type="Pfam" id="PF03572"/>
    </source>
</evidence>
<dbReference type="GeneID" id="81362203"/>
<dbReference type="OrthoDB" id="27214at2759"/>
<dbReference type="PANTHER" id="PTHR37049">
    <property type="entry name" value="PEPTIDASE S41 FAMILY PROTEIN"/>
    <property type="match status" value="1"/>
</dbReference>
<dbReference type="GO" id="GO:0006508">
    <property type="term" value="P:proteolysis"/>
    <property type="evidence" value="ECO:0007669"/>
    <property type="project" value="InterPro"/>
</dbReference>
<dbReference type="EMBL" id="JAPQKI010000010">
    <property type="protein sequence ID" value="KAJ5085962.1"/>
    <property type="molecule type" value="Genomic_DNA"/>
</dbReference>
<accession>A0A9W9EQ55</accession>
<dbReference type="PANTHER" id="PTHR37049:SF4">
    <property type="entry name" value="RHODANESE DOMAIN-CONTAINING PROTEIN"/>
    <property type="match status" value="1"/>
</dbReference>
<dbReference type="Pfam" id="PF03572">
    <property type="entry name" value="Peptidase_S41"/>
    <property type="match status" value="1"/>
</dbReference>
<evidence type="ECO:0000313" key="2">
    <source>
        <dbReference type="EMBL" id="KAJ5085962.1"/>
    </source>
</evidence>
<dbReference type="InterPro" id="IPR052766">
    <property type="entry name" value="S41A_metabolite_peptidase"/>
</dbReference>
<comment type="caution">
    <text evidence="2">The sequence shown here is derived from an EMBL/GenBank/DDBJ whole genome shotgun (WGS) entry which is preliminary data.</text>
</comment>
<protein>
    <recommendedName>
        <fullName evidence="1">Tail specific protease domain-containing protein</fullName>
    </recommendedName>
</protein>
<proteinExistence type="predicted"/>
<dbReference type="InterPro" id="IPR029045">
    <property type="entry name" value="ClpP/crotonase-like_dom_sf"/>
</dbReference>
<dbReference type="Proteomes" id="UP001149074">
    <property type="component" value="Unassembled WGS sequence"/>
</dbReference>
<dbReference type="AlphaFoldDB" id="A0A9W9EQ55"/>
<dbReference type="Gene3D" id="3.90.226.10">
    <property type="entry name" value="2-enoyl-CoA Hydratase, Chain A, domain 1"/>
    <property type="match status" value="1"/>
</dbReference>
<gene>
    <name evidence="2" type="ORF">N7532_010733</name>
</gene>
<keyword evidence="3" id="KW-1185">Reference proteome</keyword>
<dbReference type="SUPFAM" id="SSF52096">
    <property type="entry name" value="ClpP/crotonase"/>
    <property type="match status" value="1"/>
</dbReference>
<dbReference type="GO" id="GO:0008236">
    <property type="term" value="F:serine-type peptidase activity"/>
    <property type="evidence" value="ECO:0007669"/>
    <property type="project" value="InterPro"/>
</dbReference>
<reference evidence="2" key="2">
    <citation type="journal article" date="2023" name="IMA Fungus">
        <title>Comparative genomic study of the Penicillium genus elucidates a diverse pangenome and 15 lateral gene transfer events.</title>
        <authorList>
            <person name="Petersen C."/>
            <person name="Sorensen T."/>
            <person name="Nielsen M.R."/>
            <person name="Sondergaard T.E."/>
            <person name="Sorensen J.L."/>
            <person name="Fitzpatrick D.A."/>
            <person name="Frisvad J.C."/>
            <person name="Nielsen K.L."/>
        </authorList>
    </citation>
    <scope>NUCLEOTIDE SEQUENCE</scope>
    <source>
        <strain evidence="2">IBT 30761</strain>
    </source>
</reference>
<organism evidence="2 3">
    <name type="scientific">Penicillium argentinense</name>
    <dbReference type="NCBI Taxonomy" id="1131581"/>
    <lineage>
        <taxon>Eukaryota</taxon>
        <taxon>Fungi</taxon>
        <taxon>Dikarya</taxon>
        <taxon>Ascomycota</taxon>
        <taxon>Pezizomycotina</taxon>
        <taxon>Eurotiomycetes</taxon>
        <taxon>Eurotiomycetidae</taxon>
        <taxon>Eurotiales</taxon>
        <taxon>Aspergillaceae</taxon>
        <taxon>Penicillium</taxon>
    </lineage>
</organism>
<reference evidence="2" key="1">
    <citation type="submission" date="2022-11" db="EMBL/GenBank/DDBJ databases">
        <authorList>
            <person name="Petersen C."/>
        </authorList>
    </citation>
    <scope>NUCLEOTIDE SEQUENCE</scope>
    <source>
        <strain evidence="2">IBT 30761</strain>
    </source>
</reference>
<evidence type="ECO:0000313" key="3">
    <source>
        <dbReference type="Proteomes" id="UP001149074"/>
    </source>
</evidence>
<sequence>MGLETFSNSYAVDALYNSVFYNDPLSVGSSAELKTSQVFLTSLPDWPGAYRAVHFANGTTSVFDAYVNILGSFTPKSAQELSIILRDSIPELLHCQFIGCMSHTHAHTRSLELSQAIQQRPKNRTMGFFPETDALKDTAVLAIISFKVDDLNAFAEVGRDFLNNATEMEKKNLIIDLSGNGGGTVFARLNLFRQLFTEEEIYLSTRFSANEASDRIWELLGHFDANETTGNIYGWKSQAKPDQKTGLDSWDDYYGPYNAMGVNSSAPSATNFTLVVSDPEGTTPLNGVRSIAFGGRPKDGPMQAIGGVKGSQVAKFSDFAQDLKNYAIIAKNATANGRPMLTVDQLQEWDQVIPCQLDEFPYKIQNGSVNQLSSFGRKNDRLPR</sequence>